<evidence type="ECO:0000313" key="1">
    <source>
        <dbReference type="Proteomes" id="UP000095282"/>
    </source>
</evidence>
<keyword evidence="1" id="KW-1185">Reference proteome</keyword>
<dbReference type="Proteomes" id="UP000095282">
    <property type="component" value="Unplaced"/>
</dbReference>
<dbReference type="eggNOG" id="ENOG502TIKC">
    <property type="taxonomic scope" value="Eukaryota"/>
</dbReference>
<name>A0A1I7URU4_9PELO</name>
<proteinExistence type="predicted"/>
<reference evidence="2" key="1">
    <citation type="submission" date="2016-11" db="UniProtKB">
        <authorList>
            <consortium name="WormBaseParasite"/>
        </authorList>
    </citation>
    <scope>IDENTIFICATION</scope>
</reference>
<protein>
    <submittedName>
        <fullName evidence="2">PhoU domain-containing protein</fullName>
    </submittedName>
</protein>
<dbReference type="AlphaFoldDB" id="A0A1I7URU4"/>
<sequence>MAVSKEEMISDLFVQVEIKLDSLIQMCENAEKAYESAEWNKEKRLTLLKFDELVKTAEGNNEAAKDCVMSHLRACLLRVRFAHKLAEIGLFVLFDGPGKLFPIPGVILRLLKSRDVYEKF</sequence>
<organism evidence="1 2">
    <name type="scientific">Caenorhabditis tropicalis</name>
    <dbReference type="NCBI Taxonomy" id="1561998"/>
    <lineage>
        <taxon>Eukaryota</taxon>
        <taxon>Metazoa</taxon>
        <taxon>Ecdysozoa</taxon>
        <taxon>Nematoda</taxon>
        <taxon>Chromadorea</taxon>
        <taxon>Rhabditida</taxon>
        <taxon>Rhabditina</taxon>
        <taxon>Rhabditomorpha</taxon>
        <taxon>Rhabditoidea</taxon>
        <taxon>Rhabditidae</taxon>
        <taxon>Peloderinae</taxon>
        <taxon>Caenorhabditis</taxon>
    </lineage>
</organism>
<evidence type="ECO:0000313" key="2">
    <source>
        <dbReference type="WBParaSite" id="Csp11.Scaffold630.g18711.t1"/>
    </source>
</evidence>
<dbReference type="WBParaSite" id="Csp11.Scaffold630.g18711.t1">
    <property type="protein sequence ID" value="Csp11.Scaffold630.g18711.t1"/>
    <property type="gene ID" value="Csp11.Scaffold630.g18711"/>
</dbReference>
<accession>A0A1I7URU4</accession>